<protein>
    <submittedName>
        <fullName evidence="2">Uncharacterized protein</fullName>
    </submittedName>
</protein>
<name>A0A0S3PXF0_9BRAD</name>
<reference evidence="2 3" key="1">
    <citation type="submission" date="2015-08" db="EMBL/GenBank/DDBJ databases">
        <title>Investigation of the bacterial diversity of lava forest soil.</title>
        <authorList>
            <person name="Lee J.S."/>
        </authorList>
    </citation>
    <scope>NUCLEOTIDE SEQUENCE [LARGE SCALE GENOMIC DNA]</scope>
    <source>
        <strain evidence="2 3">GJW-30</strain>
    </source>
</reference>
<dbReference type="KEGG" id="vgo:GJW-30_1_03151"/>
<evidence type="ECO:0000313" key="2">
    <source>
        <dbReference type="EMBL" id="BAT60603.1"/>
    </source>
</evidence>
<proteinExistence type="predicted"/>
<evidence type="ECO:0000256" key="1">
    <source>
        <dbReference type="SAM" id="Phobius"/>
    </source>
</evidence>
<evidence type="ECO:0000313" key="3">
    <source>
        <dbReference type="Proteomes" id="UP000236884"/>
    </source>
</evidence>
<organism evidence="2 3">
    <name type="scientific">Variibacter gotjawalensis</name>
    <dbReference type="NCBI Taxonomy" id="1333996"/>
    <lineage>
        <taxon>Bacteria</taxon>
        <taxon>Pseudomonadati</taxon>
        <taxon>Pseudomonadota</taxon>
        <taxon>Alphaproteobacteria</taxon>
        <taxon>Hyphomicrobiales</taxon>
        <taxon>Nitrobacteraceae</taxon>
        <taxon>Variibacter</taxon>
    </lineage>
</organism>
<keyword evidence="1" id="KW-0812">Transmembrane</keyword>
<keyword evidence="3" id="KW-1185">Reference proteome</keyword>
<dbReference type="Proteomes" id="UP000236884">
    <property type="component" value="Chromosome"/>
</dbReference>
<gene>
    <name evidence="2" type="ORF">GJW-30_1_03151</name>
</gene>
<accession>A0A0S3PXF0</accession>
<dbReference type="RefSeq" id="WP_130364517.1">
    <property type="nucleotide sequence ID" value="NZ_AP014946.1"/>
</dbReference>
<keyword evidence="1" id="KW-1133">Transmembrane helix</keyword>
<dbReference type="AlphaFoldDB" id="A0A0S3PXF0"/>
<keyword evidence="1" id="KW-0472">Membrane</keyword>
<feature type="transmembrane region" description="Helical" evidence="1">
    <location>
        <begin position="205"/>
        <end position="225"/>
    </location>
</feature>
<sequence>MMWLNLRPLQCYVSYDYPRGHPRISIEVASTATYSDVFELATGEKFCDPRFGATISAGVTLFTRTEADAAGPIGRMFYVGRAEDGSRLDFSFGMPLTQIDSLASELVAGRTPVRITIELAHDWKDANDPLRSNHNSTLWLNEPPNERDVDIVNLNVQFQTMPPRENSSDEPAPRSPLQDVSSRLDAISSRLEAWEASLNSAARTLVLVASVIFLAYLTRSMWLWFAA</sequence>
<dbReference type="EMBL" id="AP014946">
    <property type="protein sequence ID" value="BAT60603.1"/>
    <property type="molecule type" value="Genomic_DNA"/>
</dbReference>